<accession>A0ABY9VBG6</accession>
<feature type="domain" description="Xylose isomerase-like TIM barrel" evidence="1">
    <location>
        <begin position="28"/>
        <end position="271"/>
    </location>
</feature>
<dbReference type="InterPro" id="IPR036237">
    <property type="entry name" value="Xyl_isomerase-like_sf"/>
</dbReference>
<reference evidence="2 3" key="1">
    <citation type="submission" date="2023-02" db="EMBL/GenBank/DDBJ databases">
        <title>Streptomyces sp. SCA4-21 with antifungal activity against Fusarium oxysporum f. sp. cubense, Streptomyces sp. SCA2-17 with antifungal activity against Fusarium oxysporum f. sp. cubense.</title>
        <authorList>
            <person name="Qi D."/>
        </authorList>
    </citation>
    <scope>NUCLEOTIDE SEQUENCE [LARGE SCALE GENOMIC DNA]</scope>
    <source>
        <strain evidence="2 3">SCA4-21</strain>
    </source>
</reference>
<dbReference type="Gene3D" id="3.20.20.150">
    <property type="entry name" value="Divalent-metal-dependent TIM barrel enzymes"/>
    <property type="match status" value="1"/>
</dbReference>
<evidence type="ECO:0000313" key="2">
    <source>
        <dbReference type="EMBL" id="WNF00046.1"/>
    </source>
</evidence>
<keyword evidence="2" id="KW-0413">Isomerase</keyword>
<dbReference type="RefSeq" id="WP_311038474.1">
    <property type="nucleotide sequence ID" value="NZ_CP117522.1"/>
</dbReference>
<protein>
    <submittedName>
        <fullName evidence="2">Sugar phosphate isomerase/epimerase</fullName>
    </submittedName>
</protein>
<evidence type="ECO:0000313" key="3">
    <source>
        <dbReference type="Proteomes" id="UP001305606"/>
    </source>
</evidence>
<dbReference type="SUPFAM" id="SSF51658">
    <property type="entry name" value="Xylose isomerase-like"/>
    <property type="match status" value="1"/>
</dbReference>
<dbReference type="GO" id="GO:0016853">
    <property type="term" value="F:isomerase activity"/>
    <property type="evidence" value="ECO:0007669"/>
    <property type="project" value="UniProtKB-KW"/>
</dbReference>
<dbReference type="EMBL" id="CP117522">
    <property type="protein sequence ID" value="WNF00046.1"/>
    <property type="molecule type" value="Genomic_DNA"/>
</dbReference>
<dbReference type="InterPro" id="IPR050312">
    <property type="entry name" value="IolE/XylAMocC-like"/>
</dbReference>
<sequence length="286" mass="30483">MPSRELTVAAPEFVGTGPLVDSLDRLTVLRDLGVSALELWSPWQVTEDDAAEVGAALRAVGVRVACVSSPSYLHGEETGTGRRLIESSIRIAHELGAGRVNTYFGHGGDGDDRHAARTYAGLVAPLLDQAAEAGVLIVLENEFDGFGHDPEHYDISRRAASLLHLAEVIDHPAFRLNFDAANFACAGEEVAKAAALLAPHVGYVHVKDVITVGPGHDGAAAGWNTYTDGDHTYQTVELGTGEVPWDDVLDRLEGAGYDGPFTLEPHCQPELLADQLAVSVAYLTNR</sequence>
<keyword evidence="3" id="KW-1185">Reference proteome</keyword>
<dbReference type="PANTHER" id="PTHR12110">
    <property type="entry name" value="HYDROXYPYRUVATE ISOMERASE"/>
    <property type="match status" value="1"/>
</dbReference>
<name>A0ABY9VBG6_9ACTN</name>
<organism evidence="2 3">
    <name type="scientific">Streptomyces luomodiensis</name>
    <dbReference type="NCBI Taxonomy" id="3026192"/>
    <lineage>
        <taxon>Bacteria</taxon>
        <taxon>Bacillati</taxon>
        <taxon>Actinomycetota</taxon>
        <taxon>Actinomycetes</taxon>
        <taxon>Kitasatosporales</taxon>
        <taxon>Streptomycetaceae</taxon>
        <taxon>Streptomyces</taxon>
    </lineage>
</organism>
<gene>
    <name evidence="2" type="ORF">PS467_34355</name>
</gene>
<dbReference type="PANTHER" id="PTHR12110:SF53">
    <property type="entry name" value="BLR5974 PROTEIN"/>
    <property type="match status" value="1"/>
</dbReference>
<dbReference type="Pfam" id="PF01261">
    <property type="entry name" value="AP_endonuc_2"/>
    <property type="match status" value="1"/>
</dbReference>
<dbReference type="Proteomes" id="UP001305606">
    <property type="component" value="Chromosome"/>
</dbReference>
<evidence type="ECO:0000259" key="1">
    <source>
        <dbReference type="Pfam" id="PF01261"/>
    </source>
</evidence>
<proteinExistence type="predicted"/>
<dbReference type="InterPro" id="IPR013022">
    <property type="entry name" value="Xyl_isomerase-like_TIM-brl"/>
</dbReference>